<keyword evidence="2 4" id="KW-0378">Hydrolase</keyword>
<dbReference type="InterPro" id="IPR002241">
    <property type="entry name" value="Glyco_hydro_27"/>
</dbReference>
<dbReference type="Gene3D" id="3.20.20.70">
    <property type="entry name" value="Aldolase class I"/>
    <property type="match status" value="1"/>
</dbReference>
<dbReference type="EMBL" id="VVZA01000003">
    <property type="protein sequence ID" value="KAA5406996.1"/>
    <property type="molecule type" value="Genomic_DNA"/>
</dbReference>
<dbReference type="EMBL" id="VVYY01000003">
    <property type="protein sequence ID" value="KAA5400052.1"/>
    <property type="molecule type" value="Genomic_DNA"/>
</dbReference>
<evidence type="ECO:0000256" key="3">
    <source>
        <dbReference type="ARBA" id="ARBA00023295"/>
    </source>
</evidence>
<evidence type="ECO:0000313" key="9">
    <source>
        <dbReference type="Proteomes" id="UP000441162"/>
    </source>
</evidence>
<dbReference type="AlphaFoldDB" id="A0A413GRB7"/>
<dbReference type="SUPFAM" id="SSF51011">
    <property type="entry name" value="Glycosyl hydrolase domain"/>
    <property type="match status" value="1"/>
</dbReference>
<dbReference type="SUPFAM" id="SSF51445">
    <property type="entry name" value="(Trans)glycosidases"/>
    <property type="match status" value="1"/>
</dbReference>
<evidence type="ECO:0000256" key="1">
    <source>
        <dbReference type="ARBA" id="ARBA00009743"/>
    </source>
</evidence>
<dbReference type="CDD" id="cd04081">
    <property type="entry name" value="CBM35_galactosidase-like"/>
    <property type="match status" value="1"/>
</dbReference>
<dbReference type="EMBL" id="SLTU01000002">
    <property type="protein sequence ID" value="TDA73012.1"/>
    <property type="molecule type" value="Genomic_DNA"/>
</dbReference>
<dbReference type="Gene3D" id="2.60.120.260">
    <property type="entry name" value="Galactose-binding domain-like"/>
    <property type="match status" value="1"/>
</dbReference>
<keyword evidence="3 4" id="KW-0326">Glycosidase</keyword>
<dbReference type="Gene3D" id="2.60.40.1180">
    <property type="entry name" value="Golgi alpha-mannosidase II"/>
    <property type="match status" value="1"/>
</dbReference>
<dbReference type="GO" id="GO:0004557">
    <property type="term" value="F:alpha-galactosidase activity"/>
    <property type="evidence" value="ECO:0007669"/>
    <property type="project" value="UniProtKB-EC"/>
</dbReference>
<sequence>MKKDFIIGGLLAFLFATSSCTTTHNEGAAAVELFPPPLMGWSSWNTYHVNISEDLIRKQAEALVTNGLKDAGYLYINVDDGFFGHRDETGKMHAHPGRFPNGMRPVSDYIHSLGLKAGIYSDAGDNTCGSIYDDDANGVGSGLYGHEQQDMDLYLKEWNYDFIKIDYCGAKELGLEEEKRYTTICEAIRNTGRTDVSINICRWAFPGTWAKDMARSWRISSDIRPRWSSVKHIIEKNLYLSAYAGEGHYNDMDMLEVGRGLTQTEEEVHFGMWCIMSSPLLVGCDMTTIPESSLALLKNKELIALNQDHLGLQAYVVQREKDCYVLVKDIERKRGKVRAVAFYNASDSAYEFRTPLRVLELGGMTKVRDLVKCEDMENVEGECRYTVRPHGVLICRMEAEKRLEPDRYEAEWAYLPCFDDLGKNLKQILYAVSPGCSGGMKVHHLGGSEENYAEWREVYSEKGGQYEMTIRYCSPVDRKLEIWVNGMEHEMEGLNSGGEDELREASCTVVLDSGYNNIRMGNRFGWAPDVDMFILKKK</sequence>
<reference evidence="7 8" key="2">
    <citation type="journal article" date="2019" name="Nat. Microbiol.">
        <title>Genomic variation and strain-specific functional adaptation in the human gut microbiome during early life.</title>
        <authorList>
            <person name="Vatanen T."/>
            <person name="Plichta D.R."/>
            <person name="Somani J."/>
            <person name="Munch P.C."/>
            <person name="Arthur T.D."/>
            <person name="Hall A.B."/>
            <person name="Rudolf S."/>
            <person name="Oakeley E.J."/>
            <person name="Ke X."/>
            <person name="Young R.A."/>
            <person name="Haiser H.J."/>
            <person name="Kolde R."/>
            <person name="Yassour M."/>
            <person name="Luopajarvi K."/>
            <person name="Siljander H."/>
            <person name="Virtanen S.M."/>
            <person name="Ilonen J."/>
            <person name="Uibo R."/>
            <person name="Tillmann V."/>
            <person name="Mokurov S."/>
            <person name="Dorshakova N."/>
            <person name="Porter J.A."/>
            <person name="McHardy A.C."/>
            <person name="Lahdesmaki H."/>
            <person name="Vlamakis H."/>
            <person name="Huttenhower C."/>
            <person name="Knip M."/>
            <person name="Xavier R.J."/>
        </authorList>
    </citation>
    <scope>NUCLEOTIDE SEQUENCE [LARGE SCALE GENOMIC DNA]</scope>
    <source>
        <strain evidence="7 8">RJX1047</strain>
    </source>
</reference>
<dbReference type="InterPro" id="IPR017853">
    <property type="entry name" value="GH"/>
</dbReference>
<dbReference type="Proteomes" id="UP000294527">
    <property type="component" value="Unassembled WGS sequence"/>
</dbReference>
<organism evidence="6 9">
    <name type="scientific">Phocaeicola dorei</name>
    <dbReference type="NCBI Taxonomy" id="357276"/>
    <lineage>
        <taxon>Bacteria</taxon>
        <taxon>Pseudomonadati</taxon>
        <taxon>Bacteroidota</taxon>
        <taxon>Bacteroidia</taxon>
        <taxon>Bacteroidales</taxon>
        <taxon>Bacteroidaceae</taxon>
        <taxon>Phocaeicola</taxon>
    </lineage>
</organism>
<gene>
    <name evidence="7" type="ORF">E1I98_16545</name>
    <name evidence="6" type="ORF">F2Y51_05835</name>
    <name evidence="5" type="ORF">F2Y58_05215</name>
</gene>
<dbReference type="PROSITE" id="PS51257">
    <property type="entry name" value="PROKAR_LIPOPROTEIN"/>
    <property type="match status" value="1"/>
</dbReference>
<keyword evidence="4" id="KW-1015">Disulfide bond</keyword>
<evidence type="ECO:0000313" key="10">
    <source>
        <dbReference type="Proteomes" id="UP000481616"/>
    </source>
</evidence>
<dbReference type="Proteomes" id="UP000441162">
    <property type="component" value="Unassembled WGS sequence"/>
</dbReference>
<comment type="catalytic activity">
    <reaction evidence="4">
        <text>Hydrolysis of terminal, non-reducing alpha-D-galactose residues in alpha-D-galactosides, including galactose oligosaccharides, galactomannans and galactolipids.</text>
        <dbReference type="EC" id="3.2.1.22"/>
    </reaction>
</comment>
<protein>
    <recommendedName>
        <fullName evidence="4">Alpha-galactosidase</fullName>
        <ecNumber evidence="4">3.2.1.22</ecNumber>
    </recommendedName>
    <alternativeName>
        <fullName evidence="4">Melibiase</fullName>
    </alternativeName>
</protein>
<dbReference type="Pfam" id="PF16499">
    <property type="entry name" value="Melibiase_2"/>
    <property type="match status" value="1"/>
</dbReference>
<dbReference type="InterPro" id="IPR013780">
    <property type="entry name" value="Glyco_hydro_b"/>
</dbReference>
<dbReference type="EC" id="3.2.1.22" evidence="4"/>
<evidence type="ECO:0000256" key="4">
    <source>
        <dbReference type="RuleBase" id="RU361168"/>
    </source>
</evidence>
<dbReference type="CDD" id="cd14792">
    <property type="entry name" value="GH27"/>
    <property type="match status" value="1"/>
</dbReference>
<evidence type="ECO:0000313" key="6">
    <source>
        <dbReference type="EMBL" id="KAA5406996.1"/>
    </source>
</evidence>
<reference evidence="9 10" key="1">
    <citation type="journal article" date="2019" name="Nat. Med.">
        <title>A library of human gut bacterial isolates paired with longitudinal multiomics data enables mechanistic microbiome research.</title>
        <authorList>
            <person name="Poyet M."/>
            <person name="Groussin M."/>
            <person name="Gibbons S.M."/>
            <person name="Avila-Pacheco J."/>
            <person name="Jiang X."/>
            <person name="Kearney S.M."/>
            <person name="Perrotta A.R."/>
            <person name="Berdy B."/>
            <person name="Zhao S."/>
            <person name="Lieberman T.D."/>
            <person name="Swanson P.K."/>
            <person name="Smith M."/>
            <person name="Roesemann S."/>
            <person name="Alexander J.E."/>
            <person name="Rich S.A."/>
            <person name="Livny J."/>
            <person name="Vlamakis H."/>
            <person name="Clish C."/>
            <person name="Bullock K."/>
            <person name="Deik A."/>
            <person name="Scott J."/>
            <person name="Pierce K.A."/>
            <person name="Xavier R.J."/>
            <person name="Alm E.J."/>
        </authorList>
    </citation>
    <scope>NUCLEOTIDE SEQUENCE [LARGE SCALE GENOMIC DNA]</scope>
    <source>
        <strain evidence="5 10">BIOML-A1</strain>
        <strain evidence="6 9">BIOML-A4</strain>
    </source>
</reference>
<comment type="similarity">
    <text evidence="1 4">Belongs to the glycosyl hydrolase 27 family.</text>
</comment>
<evidence type="ECO:0000313" key="7">
    <source>
        <dbReference type="EMBL" id="TDA73012.1"/>
    </source>
</evidence>
<dbReference type="InterPro" id="IPR013785">
    <property type="entry name" value="Aldolase_TIM"/>
</dbReference>
<dbReference type="Proteomes" id="UP000481616">
    <property type="component" value="Unassembled WGS sequence"/>
</dbReference>
<proteinExistence type="inferred from homology"/>
<dbReference type="SUPFAM" id="SSF49785">
    <property type="entry name" value="Galactose-binding domain-like"/>
    <property type="match status" value="1"/>
</dbReference>
<evidence type="ECO:0000256" key="2">
    <source>
        <dbReference type="ARBA" id="ARBA00022801"/>
    </source>
</evidence>
<comment type="caution">
    <text evidence="6">The sequence shown here is derived from an EMBL/GenBank/DDBJ whole genome shotgun (WGS) entry which is preliminary data.</text>
</comment>
<dbReference type="InterPro" id="IPR008979">
    <property type="entry name" value="Galactose-bd-like_sf"/>
</dbReference>
<dbReference type="PRINTS" id="PR00740">
    <property type="entry name" value="GLHYDRLASE27"/>
</dbReference>
<dbReference type="GO" id="GO:0005975">
    <property type="term" value="P:carbohydrate metabolic process"/>
    <property type="evidence" value="ECO:0007669"/>
    <property type="project" value="InterPro"/>
</dbReference>
<dbReference type="PANTHER" id="PTHR11452:SF75">
    <property type="entry name" value="ALPHA-GALACTOSIDASE MEL1"/>
    <property type="match status" value="1"/>
</dbReference>
<evidence type="ECO:0000313" key="5">
    <source>
        <dbReference type="EMBL" id="KAA5400052.1"/>
    </source>
</evidence>
<accession>A0A413GRB7</accession>
<evidence type="ECO:0000313" key="8">
    <source>
        <dbReference type="Proteomes" id="UP000294527"/>
    </source>
</evidence>
<dbReference type="RefSeq" id="WP_007840527.1">
    <property type="nucleotide sequence ID" value="NZ_CAXSRD010000007.1"/>
</dbReference>
<name>A0A413GRB7_9BACT</name>
<dbReference type="PANTHER" id="PTHR11452">
    <property type="entry name" value="ALPHA-GALACTOSIDASE/ALPHA-N-ACETYLGALACTOSAMINIDASE"/>
    <property type="match status" value="1"/>
</dbReference>